<proteinExistence type="predicted"/>
<organism evidence="1 2">
    <name type="scientific">Perkinsus chesapeaki</name>
    <name type="common">Clam parasite</name>
    <name type="synonym">Perkinsus andrewsi</name>
    <dbReference type="NCBI Taxonomy" id="330153"/>
    <lineage>
        <taxon>Eukaryota</taxon>
        <taxon>Sar</taxon>
        <taxon>Alveolata</taxon>
        <taxon>Perkinsozoa</taxon>
        <taxon>Perkinsea</taxon>
        <taxon>Perkinsida</taxon>
        <taxon>Perkinsidae</taxon>
        <taxon>Perkinsus</taxon>
    </lineage>
</organism>
<protein>
    <submittedName>
        <fullName evidence="1">Uncharacterized protein</fullName>
    </submittedName>
</protein>
<sequence length="94" mass="9894">MSACCPTDKVQAPPSGYQGKGAFTTIAGLKCYTVGSGSNGAGLLSIYDIFGFHSNNYEEADRLSEGLDGALVVVPDFFDGKPWPASKYPPNTPE</sequence>
<dbReference type="AlphaFoldDB" id="A0A7J6KJ98"/>
<gene>
    <name evidence="1" type="ORF">FOL47_005838</name>
</gene>
<accession>A0A7J6KJ98</accession>
<comment type="caution">
    <text evidence="1">The sequence shown here is derived from an EMBL/GenBank/DDBJ whole genome shotgun (WGS) entry which is preliminary data.</text>
</comment>
<reference evidence="1 2" key="1">
    <citation type="submission" date="2020-04" db="EMBL/GenBank/DDBJ databases">
        <title>Perkinsus chesapeaki whole genome sequence.</title>
        <authorList>
            <person name="Bogema D.R."/>
        </authorList>
    </citation>
    <scope>NUCLEOTIDE SEQUENCE [LARGE SCALE GENOMIC DNA]</scope>
    <source>
        <strain evidence="1">ATCC PRA-425</strain>
    </source>
</reference>
<dbReference type="Proteomes" id="UP000591131">
    <property type="component" value="Unassembled WGS sequence"/>
</dbReference>
<evidence type="ECO:0000313" key="2">
    <source>
        <dbReference type="Proteomes" id="UP000591131"/>
    </source>
</evidence>
<dbReference type="PANTHER" id="PTHR47668:SF1">
    <property type="entry name" value="DIENELACTONE HYDROLASE DOMAIN-CONTAINING PROTEIN-RELATED"/>
    <property type="match status" value="1"/>
</dbReference>
<keyword evidence="2" id="KW-1185">Reference proteome</keyword>
<name>A0A7J6KJ98_PERCH</name>
<feature type="non-terminal residue" evidence="1">
    <location>
        <position position="1"/>
    </location>
</feature>
<evidence type="ECO:0000313" key="1">
    <source>
        <dbReference type="EMBL" id="KAF4646661.1"/>
    </source>
</evidence>
<dbReference type="PANTHER" id="PTHR47668">
    <property type="entry name" value="DIENELACTONE HYDROLASE FAMILY PROTEIN (AFU_ORTHOLOGUE AFUA_6G01940)"/>
    <property type="match status" value="1"/>
</dbReference>
<dbReference type="OrthoDB" id="423314at2759"/>
<dbReference type="EMBL" id="JAAPAO010003223">
    <property type="protein sequence ID" value="KAF4646661.1"/>
    <property type="molecule type" value="Genomic_DNA"/>
</dbReference>